<feature type="transmembrane region" description="Helical" evidence="5">
    <location>
        <begin position="105"/>
        <end position="126"/>
    </location>
</feature>
<keyword evidence="2 5" id="KW-0812">Transmembrane</keyword>
<dbReference type="OrthoDB" id="410267at2759"/>
<feature type="transmembrane region" description="Helical" evidence="5">
    <location>
        <begin position="69"/>
        <end position="93"/>
    </location>
</feature>
<dbReference type="PANTHER" id="PTHR21576:SF11">
    <property type="entry name" value="MAJOR FACILITATOR SUPERFAMILY PROTEIN"/>
    <property type="match status" value="1"/>
</dbReference>
<gene>
    <name evidence="9" type="ORF">G2W53_030169</name>
</gene>
<feature type="domain" description="NFD4 C-terminal" evidence="8">
    <location>
        <begin position="298"/>
        <end position="375"/>
    </location>
</feature>
<evidence type="ECO:0000256" key="3">
    <source>
        <dbReference type="ARBA" id="ARBA00022989"/>
    </source>
</evidence>
<dbReference type="EMBL" id="JAAIUW010000009">
    <property type="protein sequence ID" value="KAF7816200.1"/>
    <property type="molecule type" value="Genomic_DNA"/>
</dbReference>
<dbReference type="PANTHER" id="PTHR21576">
    <property type="entry name" value="UNCHARACTERIZED NODULIN-LIKE PROTEIN"/>
    <property type="match status" value="1"/>
</dbReference>
<evidence type="ECO:0000256" key="1">
    <source>
        <dbReference type="ARBA" id="ARBA00004141"/>
    </source>
</evidence>
<dbReference type="AlphaFoldDB" id="A0A834WAJ3"/>
<comment type="subcellular location">
    <subcellularLocation>
        <location evidence="1">Membrane</location>
        <topology evidence="1">Multi-pass membrane protein</topology>
    </subcellularLocation>
</comment>
<feature type="signal peptide" evidence="6">
    <location>
        <begin position="1"/>
        <end position="22"/>
    </location>
</feature>
<feature type="transmembrane region" description="Helical" evidence="5">
    <location>
        <begin position="316"/>
        <end position="334"/>
    </location>
</feature>
<dbReference type="InterPro" id="IPR010658">
    <property type="entry name" value="Nodulin-like"/>
</dbReference>
<name>A0A834WAJ3_9FABA</name>
<protein>
    <submittedName>
        <fullName evidence="9">Protein NUCLEAR FUSION DEFECTIVE 4</fullName>
    </submittedName>
</protein>
<evidence type="ECO:0000313" key="10">
    <source>
        <dbReference type="Proteomes" id="UP000634136"/>
    </source>
</evidence>
<dbReference type="Pfam" id="PF23262">
    <property type="entry name" value="NFD4_C"/>
    <property type="match status" value="1"/>
</dbReference>
<feature type="transmembrane region" description="Helical" evidence="5">
    <location>
        <begin position="201"/>
        <end position="221"/>
    </location>
</feature>
<reference evidence="9" key="1">
    <citation type="submission" date="2020-09" db="EMBL/GenBank/DDBJ databases">
        <title>Genome-Enabled Discovery of Anthraquinone Biosynthesis in Senna tora.</title>
        <authorList>
            <person name="Kang S.-H."/>
            <person name="Pandey R.P."/>
            <person name="Lee C.-M."/>
            <person name="Sim J.-S."/>
            <person name="Jeong J.-T."/>
            <person name="Choi B.-S."/>
            <person name="Jung M."/>
            <person name="Ginzburg D."/>
            <person name="Zhao K."/>
            <person name="Won S.Y."/>
            <person name="Oh T.-J."/>
            <person name="Yu Y."/>
            <person name="Kim N.-H."/>
            <person name="Lee O.R."/>
            <person name="Lee T.-H."/>
            <person name="Bashyal P."/>
            <person name="Kim T.-S."/>
            <person name="Lee W.-H."/>
            <person name="Kawkins C."/>
            <person name="Kim C.-K."/>
            <person name="Kim J.S."/>
            <person name="Ahn B.O."/>
            <person name="Rhee S.Y."/>
            <person name="Sohng J.K."/>
        </authorList>
    </citation>
    <scope>NUCLEOTIDE SEQUENCE</scope>
    <source>
        <tissue evidence="9">Leaf</tissue>
    </source>
</reference>
<dbReference type="InterPro" id="IPR056555">
    <property type="entry name" value="NFD4_C"/>
</dbReference>
<accession>A0A834WAJ3</accession>
<dbReference type="Pfam" id="PF06813">
    <property type="entry name" value="Nodulin-like"/>
    <property type="match status" value="1"/>
</dbReference>
<feature type="chain" id="PRO_5032506675" evidence="6">
    <location>
        <begin position="23"/>
        <end position="375"/>
    </location>
</feature>
<organism evidence="9 10">
    <name type="scientific">Senna tora</name>
    <dbReference type="NCBI Taxonomy" id="362788"/>
    <lineage>
        <taxon>Eukaryota</taxon>
        <taxon>Viridiplantae</taxon>
        <taxon>Streptophyta</taxon>
        <taxon>Embryophyta</taxon>
        <taxon>Tracheophyta</taxon>
        <taxon>Spermatophyta</taxon>
        <taxon>Magnoliopsida</taxon>
        <taxon>eudicotyledons</taxon>
        <taxon>Gunneridae</taxon>
        <taxon>Pentapetalae</taxon>
        <taxon>rosids</taxon>
        <taxon>fabids</taxon>
        <taxon>Fabales</taxon>
        <taxon>Fabaceae</taxon>
        <taxon>Caesalpinioideae</taxon>
        <taxon>Cassia clade</taxon>
        <taxon>Senna</taxon>
    </lineage>
</organism>
<keyword evidence="4 5" id="KW-0472">Membrane</keyword>
<sequence>MASSALQWLSLVGMIWLQAISGTNTNFPAYSTQLKQLLSISQVQLNNLAFASDAGKLFGWFSGLASLHLPLWLVLIIGSTLGLIGYGVQYLFITNQIPSLSYWQVFFLTVIAGNSICWINTVSYVVTIRNFPSHHRIAVGITTSYQGLSAKIYTDIVNVVSPHNQARSYLLLNSILPLLVSLIAGPVSREVEVTRSTKGRMGIRFVVMFVITIATGIYAMISSLQFLSTKLSRLSNLIGILVSLLLPLLVPISEKINELVRFWQKKRERLRVYHFTVDENSSPRTENIEVKEEEEVEEIGVREEIAVKLMVRRIDFWLYFFVYFFGATLGLVYLNNLGQIAESRSCSDISSLVSLSSSFGFFGRLMPSLMDYSFR</sequence>
<proteinExistence type="predicted"/>
<comment type="caution">
    <text evidence="9">The sequence shown here is derived from an EMBL/GenBank/DDBJ whole genome shotgun (WGS) entry which is preliminary data.</text>
</comment>
<evidence type="ECO:0000256" key="5">
    <source>
        <dbReference type="SAM" id="Phobius"/>
    </source>
</evidence>
<keyword evidence="3 5" id="KW-1133">Transmembrane helix</keyword>
<evidence type="ECO:0000256" key="6">
    <source>
        <dbReference type="SAM" id="SignalP"/>
    </source>
</evidence>
<dbReference type="InterPro" id="IPR036259">
    <property type="entry name" value="MFS_trans_sf"/>
</dbReference>
<feature type="domain" description="Nodulin-like" evidence="7">
    <location>
        <begin position="7"/>
        <end position="252"/>
    </location>
</feature>
<feature type="transmembrane region" description="Helical" evidence="5">
    <location>
        <begin position="233"/>
        <end position="252"/>
    </location>
</feature>
<keyword evidence="6" id="KW-0732">Signal</keyword>
<evidence type="ECO:0000256" key="2">
    <source>
        <dbReference type="ARBA" id="ARBA00022692"/>
    </source>
</evidence>
<dbReference type="Proteomes" id="UP000634136">
    <property type="component" value="Unassembled WGS sequence"/>
</dbReference>
<evidence type="ECO:0000259" key="7">
    <source>
        <dbReference type="Pfam" id="PF06813"/>
    </source>
</evidence>
<dbReference type="SUPFAM" id="SSF103473">
    <property type="entry name" value="MFS general substrate transporter"/>
    <property type="match status" value="1"/>
</dbReference>
<evidence type="ECO:0000313" key="9">
    <source>
        <dbReference type="EMBL" id="KAF7816200.1"/>
    </source>
</evidence>
<keyword evidence="10" id="KW-1185">Reference proteome</keyword>
<evidence type="ECO:0000259" key="8">
    <source>
        <dbReference type="Pfam" id="PF23262"/>
    </source>
</evidence>
<evidence type="ECO:0000256" key="4">
    <source>
        <dbReference type="ARBA" id="ARBA00023136"/>
    </source>
</evidence>
<dbReference type="GO" id="GO:0016020">
    <property type="term" value="C:membrane"/>
    <property type="evidence" value="ECO:0007669"/>
    <property type="project" value="UniProtKB-SubCell"/>
</dbReference>